<dbReference type="PANTHER" id="PTHR32410:SF161">
    <property type="entry name" value="DC1, ZINC FINGER, RING_FYVE_PHD-TYPE-RELATED"/>
    <property type="match status" value="1"/>
</dbReference>
<evidence type="ECO:0000256" key="2">
    <source>
        <dbReference type="ARBA" id="ARBA00022737"/>
    </source>
</evidence>
<gene>
    <name evidence="5" type="ORF">E3N88_39581</name>
</gene>
<dbReference type="InterPro" id="IPR002219">
    <property type="entry name" value="PKC_DAG/PE"/>
</dbReference>
<evidence type="ECO:0000313" key="6">
    <source>
        <dbReference type="Proteomes" id="UP000326396"/>
    </source>
</evidence>
<name>A0A5N6LX60_9ASTR</name>
<evidence type="ECO:0000313" key="5">
    <source>
        <dbReference type="EMBL" id="KAD2806204.1"/>
    </source>
</evidence>
<sequence length="565" mass="66529">MYEHKHPLNLIDLWSEQLQHEEEDEEDEEDGLIAKQDFRCLCCRCKEEITLFDSHPHPFFCIVSKQILCECFACGKEHKGIFYICSVCYDMFLHSHCAFLPNKLQIQHTTNNVFSHIHPLTLAYTFPTDDQKSKFYPNCRVCLEFFYPNLWIYRCEKCRYYVHLGCATSREEPFMSILTYPGKLIRNYEEANYPNLLHLPFPDPSYSLLKHLFFEENISITTIVGTKTHNISHQHPLILDCSTDHDITRSIASSSRIVKTISFHDPMKSIQLLCDGCVRPITTKPIYMCANEDCNFVLHEWCTRLPVELKSHHSHPQHTRLILHSKWPDKFFGVFRCDICYFHCNGFVYHCEECGYKIDVNCAFIPEEITHASHQNHLLSRVRQMETNYDCRICGNYFRENAFSYSCKNCDNFYLHPCCALLLPETTRHKCDKHPMKLSYFPIENHKNEYFCEICEEELNPQLAFYHCSECMQSMHPACAPSILCYETHMAYCYYVRIAINEFANVKFGSTYNNMSIHPHPLSFVQGIETDGRCTNCHDTLQYDMIFKCLDCEFAICHWCLKRKV</sequence>
<comment type="caution">
    <text evidence="5">The sequence shown here is derived from an EMBL/GenBank/DDBJ whole genome shotgun (WGS) entry which is preliminary data.</text>
</comment>
<proteinExistence type="predicted"/>
<keyword evidence="1" id="KW-0479">Metal-binding</keyword>
<dbReference type="InterPro" id="IPR046349">
    <property type="entry name" value="C1-like_sf"/>
</dbReference>
<dbReference type="InterPro" id="IPR004146">
    <property type="entry name" value="DC1"/>
</dbReference>
<dbReference type="GO" id="GO:0046872">
    <property type="term" value="F:metal ion binding"/>
    <property type="evidence" value="ECO:0007669"/>
    <property type="project" value="UniProtKB-KW"/>
</dbReference>
<dbReference type="InterPro" id="IPR053192">
    <property type="entry name" value="Vacuole_Formation_Reg"/>
</dbReference>
<dbReference type="EMBL" id="SZYD01000018">
    <property type="protein sequence ID" value="KAD2806204.1"/>
    <property type="molecule type" value="Genomic_DNA"/>
</dbReference>
<dbReference type="SUPFAM" id="SSF57889">
    <property type="entry name" value="Cysteine-rich domain"/>
    <property type="match status" value="3"/>
</dbReference>
<evidence type="ECO:0000256" key="1">
    <source>
        <dbReference type="ARBA" id="ARBA00022723"/>
    </source>
</evidence>
<reference evidence="5 6" key="1">
    <citation type="submission" date="2019-05" db="EMBL/GenBank/DDBJ databases">
        <title>Mikania micrantha, genome provides insights into the molecular mechanism of rapid growth.</title>
        <authorList>
            <person name="Liu B."/>
        </authorList>
    </citation>
    <scope>NUCLEOTIDE SEQUENCE [LARGE SCALE GENOMIC DNA]</scope>
    <source>
        <strain evidence="5">NLD-2019</strain>
        <tissue evidence="5">Leaf</tissue>
    </source>
</reference>
<dbReference type="PANTHER" id="PTHR32410">
    <property type="entry name" value="CYSTEINE/HISTIDINE-RICH C1 DOMAIN FAMILY PROTEIN"/>
    <property type="match status" value="1"/>
</dbReference>
<dbReference type="OrthoDB" id="938199at2759"/>
<keyword evidence="3" id="KW-0862">Zinc</keyword>
<feature type="domain" description="Phorbol-ester/DAG-type" evidence="4">
    <location>
        <begin position="433"/>
        <end position="493"/>
    </location>
</feature>
<evidence type="ECO:0000259" key="4">
    <source>
        <dbReference type="PROSITE" id="PS50081"/>
    </source>
</evidence>
<evidence type="ECO:0000256" key="3">
    <source>
        <dbReference type="ARBA" id="ARBA00022833"/>
    </source>
</evidence>
<dbReference type="Pfam" id="PF03107">
    <property type="entry name" value="C1_2"/>
    <property type="match status" value="3"/>
</dbReference>
<protein>
    <recommendedName>
        <fullName evidence="4">Phorbol-ester/DAG-type domain-containing protein</fullName>
    </recommendedName>
</protein>
<keyword evidence="6" id="KW-1185">Reference proteome</keyword>
<accession>A0A5N6LX60</accession>
<dbReference type="AlphaFoldDB" id="A0A5N6LX60"/>
<dbReference type="PROSITE" id="PS50081">
    <property type="entry name" value="ZF_DAG_PE_2"/>
    <property type="match status" value="1"/>
</dbReference>
<keyword evidence="2" id="KW-0677">Repeat</keyword>
<dbReference type="Proteomes" id="UP000326396">
    <property type="component" value="Linkage Group LG8"/>
</dbReference>
<organism evidence="5 6">
    <name type="scientific">Mikania micrantha</name>
    <name type="common">bitter vine</name>
    <dbReference type="NCBI Taxonomy" id="192012"/>
    <lineage>
        <taxon>Eukaryota</taxon>
        <taxon>Viridiplantae</taxon>
        <taxon>Streptophyta</taxon>
        <taxon>Embryophyta</taxon>
        <taxon>Tracheophyta</taxon>
        <taxon>Spermatophyta</taxon>
        <taxon>Magnoliopsida</taxon>
        <taxon>eudicotyledons</taxon>
        <taxon>Gunneridae</taxon>
        <taxon>Pentapetalae</taxon>
        <taxon>asterids</taxon>
        <taxon>campanulids</taxon>
        <taxon>Asterales</taxon>
        <taxon>Asteraceae</taxon>
        <taxon>Asteroideae</taxon>
        <taxon>Heliantheae alliance</taxon>
        <taxon>Eupatorieae</taxon>
        <taxon>Mikania</taxon>
    </lineage>
</organism>